<dbReference type="EMBL" id="BSXS01001515">
    <property type="protein sequence ID" value="GME76408.1"/>
    <property type="molecule type" value="Genomic_DNA"/>
</dbReference>
<comment type="caution">
    <text evidence="1">The sequence shown here is derived from an EMBL/GenBank/DDBJ whole genome shotgun (WGS) entry which is preliminary data.</text>
</comment>
<proteinExistence type="predicted"/>
<organism evidence="1 2">
    <name type="scientific">Ambrosiozyma monospora</name>
    <name type="common">Yeast</name>
    <name type="synonym">Endomycopsis monosporus</name>
    <dbReference type="NCBI Taxonomy" id="43982"/>
    <lineage>
        <taxon>Eukaryota</taxon>
        <taxon>Fungi</taxon>
        <taxon>Dikarya</taxon>
        <taxon>Ascomycota</taxon>
        <taxon>Saccharomycotina</taxon>
        <taxon>Pichiomycetes</taxon>
        <taxon>Pichiales</taxon>
        <taxon>Pichiaceae</taxon>
        <taxon>Ambrosiozyma</taxon>
    </lineage>
</organism>
<keyword evidence="2" id="KW-1185">Reference proteome</keyword>
<name>A0ACB5SYF8_AMBMO</name>
<gene>
    <name evidence="1" type="ORF">Amon02_000259200</name>
</gene>
<evidence type="ECO:0000313" key="2">
    <source>
        <dbReference type="Proteomes" id="UP001165064"/>
    </source>
</evidence>
<protein>
    <submittedName>
        <fullName evidence="1">Unnamed protein product</fullName>
    </submittedName>
</protein>
<dbReference type="Proteomes" id="UP001165064">
    <property type="component" value="Unassembled WGS sequence"/>
</dbReference>
<sequence length="296" mass="33200">MESLRLSSNKSSLIGFVFVKNLAYSKKITVKATIDNWNTFIEIGNANYISSNHIFKYSESSVNYDKFSFIVKLNTLCNFKSLMNLQFCIKYETDGKEFWDNNDCKNYQVKLQKHVKKIQPKPKRSTQLDDIGFKLKTNNNFADSFSSETKFNNNKFNFSPRNSKNYLMKKVKSESSLSSLSSLNFASASKQPVPSNPFLSSNNNKTSPSKTAPSSLYSSPVMPSHCTFNTFPLSVGGKPSTSSQDYNSMIEKYCFFGSKNTSPASSATSSPSSTFQHPRLSHYAELSSETPSFCIG</sequence>
<accession>A0ACB5SYF8</accession>
<evidence type="ECO:0000313" key="1">
    <source>
        <dbReference type="EMBL" id="GME76408.1"/>
    </source>
</evidence>
<reference evidence="1" key="1">
    <citation type="submission" date="2023-04" db="EMBL/GenBank/DDBJ databases">
        <title>Ambrosiozyma monospora NBRC 10751.</title>
        <authorList>
            <person name="Ichikawa N."/>
            <person name="Sato H."/>
            <person name="Tonouchi N."/>
        </authorList>
    </citation>
    <scope>NUCLEOTIDE SEQUENCE</scope>
    <source>
        <strain evidence="1">NBRC 10751</strain>
    </source>
</reference>